<keyword evidence="2" id="KW-1185">Reference proteome</keyword>
<accession>A0A392S0B9</accession>
<evidence type="ECO:0000313" key="2">
    <source>
        <dbReference type="Proteomes" id="UP000265520"/>
    </source>
</evidence>
<dbReference type="EMBL" id="LXQA010290728">
    <property type="protein sequence ID" value="MCI41315.1"/>
    <property type="molecule type" value="Genomic_DNA"/>
</dbReference>
<protein>
    <submittedName>
        <fullName evidence="1">Uncharacterized protein</fullName>
    </submittedName>
</protein>
<dbReference type="Proteomes" id="UP000265520">
    <property type="component" value="Unassembled WGS sequence"/>
</dbReference>
<sequence length="71" mass="8037">KKELEGPSWTMCIFPPEDLAEFPGGPKDNNVLTSYKAHFARYVYEGYITSSGTLPCQPREEVEAVKFRGPR</sequence>
<name>A0A392S0B9_9FABA</name>
<proteinExistence type="predicted"/>
<feature type="non-terminal residue" evidence="1">
    <location>
        <position position="1"/>
    </location>
</feature>
<comment type="caution">
    <text evidence="1">The sequence shown here is derived from an EMBL/GenBank/DDBJ whole genome shotgun (WGS) entry which is preliminary data.</text>
</comment>
<reference evidence="1 2" key="1">
    <citation type="journal article" date="2018" name="Front. Plant Sci.">
        <title>Red Clover (Trifolium pratense) and Zigzag Clover (T. medium) - A Picture of Genomic Similarities and Differences.</title>
        <authorList>
            <person name="Dluhosova J."/>
            <person name="Istvanek J."/>
            <person name="Nedelnik J."/>
            <person name="Repkova J."/>
        </authorList>
    </citation>
    <scope>NUCLEOTIDE SEQUENCE [LARGE SCALE GENOMIC DNA]</scope>
    <source>
        <strain evidence="2">cv. 10/8</strain>
        <tissue evidence="1">Leaf</tissue>
    </source>
</reference>
<dbReference type="AlphaFoldDB" id="A0A392S0B9"/>
<organism evidence="1 2">
    <name type="scientific">Trifolium medium</name>
    <dbReference type="NCBI Taxonomy" id="97028"/>
    <lineage>
        <taxon>Eukaryota</taxon>
        <taxon>Viridiplantae</taxon>
        <taxon>Streptophyta</taxon>
        <taxon>Embryophyta</taxon>
        <taxon>Tracheophyta</taxon>
        <taxon>Spermatophyta</taxon>
        <taxon>Magnoliopsida</taxon>
        <taxon>eudicotyledons</taxon>
        <taxon>Gunneridae</taxon>
        <taxon>Pentapetalae</taxon>
        <taxon>rosids</taxon>
        <taxon>fabids</taxon>
        <taxon>Fabales</taxon>
        <taxon>Fabaceae</taxon>
        <taxon>Papilionoideae</taxon>
        <taxon>50 kb inversion clade</taxon>
        <taxon>NPAAA clade</taxon>
        <taxon>Hologalegina</taxon>
        <taxon>IRL clade</taxon>
        <taxon>Trifolieae</taxon>
        <taxon>Trifolium</taxon>
    </lineage>
</organism>
<evidence type="ECO:0000313" key="1">
    <source>
        <dbReference type="EMBL" id="MCI41315.1"/>
    </source>
</evidence>